<dbReference type="AlphaFoldDB" id="A0A4Q9Q439"/>
<evidence type="ECO:0000313" key="3">
    <source>
        <dbReference type="Proteomes" id="UP000292082"/>
    </source>
</evidence>
<feature type="region of interest" description="Disordered" evidence="1">
    <location>
        <begin position="92"/>
        <end position="118"/>
    </location>
</feature>
<name>A0A4Q9Q439_9APHY</name>
<feature type="region of interest" description="Disordered" evidence="1">
    <location>
        <begin position="278"/>
        <end position="341"/>
    </location>
</feature>
<feature type="region of interest" description="Disordered" evidence="1">
    <location>
        <begin position="161"/>
        <end position="180"/>
    </location>
</feature>
<feature type="compositionally biased region" description="Low complexity" evidence="1">
    <location>
        <begin position="667"/>
        <end position="676"/>
    </location>
</feature>
<feature type="region of interest" description="Disordered" evidence="1">
    <location>
        <begin position="221"/>
        <end position="259"/>
    </location>
</feature>
<feature type="compositionally biased region" description="Polar residues" evidence="1">
    <location>
        <begin position="224"/>
        <end position="242"/>
    </location>
</feature>
<dbReference type="Proteomes" id="UP000292082">
    <property type="component" value="Unassembled WGS sequence"/>
</dbReference>
<sequence>MGESPHRRPVNWTALHALENLTPPSPSLSGSLDALATLASSGEIPIFLHSGCDQDKSRPPSTILRRHRSMNLLKPSSSMATFRSTNTFGEMRTTRSRVQKVEPPKPDDASERTVRQPSFRSSDVSYLSTRISTSTSYWNNRFSAVSELDASHLSILRHLGSNVSDPEPDSPPTGSDLCVPRASPSVPLSVSASESIVVCPEPPYPSQTSFDAFKFPFTPESPRLTRTPSKSRSRLSASFLHQSVSPSPSSTSTAASDDFSTAPSVRFHSSLLRHAFPSRSSSLRSTKGDSPQRAMHSPSPAPLGRGQEDSLPVSPTSPRFAVLSSPTLADNQTASSGSGSSTRIHNANLVSVDLPAVLSWLRDICFELWIDQEGFRRIQPKFRLVGYTPPSPDPDMSCDNDLTHGIALFRPVRRVTSTYHHGILDSLPAIRRLTLADREDKDYMSRQASLAIKANGVYVVTGTESFEDLPPGSPGSGLSHAANNFLNLGPDHAEQPKLRWRFEYMVEDRKNDSGKVMTGEKVLTPLGFSCSPGLLHPSHGKRIRLVQVLMKNMIPKLSSAKLTATNVAARVQTQRPVGILSSEAIRGAFGSIDLPRSPPVLRAKNLIRTLSGHRRTRSSEPSSIPWSPGMQGPDLAERARPASLSAAARQTVARAPSLNIQNGRGTNAPAPSWSNNPPNPTPHTGPPDRLSRQILTREELAAILASFPTPGSGDTGATLTSGVGALSPPSYYRHRRAQSDLERVDELGIVTS</sequence>
<organism evidence="2 3">
    <name type="scientific">Dichomitus squalens</name>
    <dbReference type="NCBI Taxonomy" id="114155"/>
    <lineage>
        <taxon>Eukaryota</taxon>
        <taxon>Fungi</taxon>
        <taxon>Dikarya</taxon>
        <taxon>Basidiomycota</taxon>
        <taxon>Agaricomycotina</taxon>
        <taxon>Agaricomycetes</taxon>
        <taxon>Polyporales</taxon>
        <taxon>Polyporaceae</taxon>
        <taxon>Dichomitus</taxon>
    </lineage>
</organism>
<protein>
    <submittedName>
        <fullName evidence="2">Uncharacterized protein</fullName>
    </submittedName>
</protein>
<feature type="compositionally biased region" description="Basic and acidic residues" evidence="1">
    <location>
        <begin position="99"/>
        <end position="114"/>
    </location>
</feature>
<feature type="compositionally biased region" description="Polar residues" evidence="1">
    <location>
        <begin position="324"/>
        <end position="341"/>
    </location>
</feature>
<evidence type="ECO:0000313" key="2">
    <source>
        <dbReference type="EMBL" id="TBU62093.1"/>
    </source>
</evidence>
<proteinExistence type="predicted"/>
<dbReference type="EMBL" id="ML145095">
    <property type="protein sequence ID" value="TBU62093.1"/>
    <property type="molecule type" value="Genomic_DNA"/>
</dbReference>
<accession>A0A4Q9Q439</accession>
<feature type="compositionally biased region" description="Polar residues" evidence="1">
    <location>
        <begin position="278"/>
        <end position="289"/>
    </location>
</feature>
<feature type="region of interest" description="Disordered" evidence="1">
    <location>
        <begin position="607"/>
        <end position="689"/>
    </location>
</feature>
<keyword evidence="3" id="KW-1185">Reference proteome</keyword>
<feature type="compositionally biased region" description="Low complexity" evidence="1">
    <location>
        <begin position="243"/>
        <end position="259"/>
    </location>
</feature>
<reference evidence="2 3" key="1">
    <citation type="submission" date="2019-01" db="EMBL/GenBank/DDBJ databases">
        <title>Draft genome sequences of three monokaryotic isolates of the white-rot basidiomycete fungus Dichomitus squalens.</title>
        <authorList>
            <consortium name="DOE Joint Genome Institute"/>
            <person name="Lopez S.C."/>
            <person name="Andreopoulos B."/>
            <person name="Pangilinan J."/>
            <person name="Lipzen A."/>
            <person name="Riley R."/>
            <person name="Ahrendt S."/>
            <person name="Ng V."/>
            <person name="Barry K."/>
            <person name="Daum C."/>
            <person name="Grigoriev I.V."/>
            <person name="Hilden K.S."/>
            <person name="Makela M.R."/>
            <person name="de Vries R.P."/>
        </authorList>
    </citation>
    <scope>NUCLEOTIDE SEQUENCE [LARGE SCALE GENOMIC DNA]</scope>
    <source>
        <strain evidence="2 3">CBS 464.89</strain>
    </source>
</reference>
<feature type="region of interest" description="Disordered" evidence="1">
    <location>
        <begin position="706"/>
        <end position="728"/>
    </location>
</feature>
<evidence type="ECO:0000256" key="1">
    <source>
        <dbReference type="SAM" id="MobiDB-lite"/>
    </source>
</evidence>
<gene>
    <name evidence="2" type="ORF">BD310DRAFT_872304</name>
</gene>